<gene>
    <name evidence="1" type="ORF">AVEN_10930_1</name>
    <name evidence="2" type="ORF">AVEN_30167_1</name>
</gene>
<proteinExistence type="predicted"/>
<keyword evidence="3" id="KW-1185">Reference proteome</keyword>
<reference evidence="1 3" key="1">
    <citation type="journal article" date="2019" name="Sci. Rep.">
        <title>Orb-weaving spider Araneus ventricosus genome elucidates the spidroin gene catalogue.</title>
        <authorList>
            <person name="Kono N."/>
            <person name="Nakamura H."/>
            <person name="Ohtoshi R."/>
            <person name="Moran D.A.P."/>
            <person name="Shinohara A."/>
            <person name="Yoshida Y."/>
            <person name="Fujiwara M."/>
            <person name="Mori M."/>
            <person name="Tomita M."/>
            <person name="Arakawa K."/>
        </authorList>
    </citation>
    <scope>NUCLEOTIDE SEQUENCE [LARGE SCALE GENOMIC DNA]</scope>
</reference>
<comment type="caution">
    <text evidence="1">The sequence shown here is derived from an EMBL/GenBank/DDBJ whole genome shotgun (WGS) entry which is preliminary data.</text>
</comment>
<dbReference type="EMBL" id="BGPR01010911">
    <property type="protein sequence ID" value="GBN48686.1"/>
    <property type="molecule type" value="Genomic_DNA"/>
</dbReference>
<organism evidence="1 3">
    <name type="scientific">Araneus ventricosus</name>
    <name type="common">Orbweaver spider</name>
    <name type="synonym">Epeira ventricosa</name>
    <dbReference type="NCBI Taxonomy" id="182803"/>
    <lineage>
        <taxon>Eukaryota</taxon>
        <taxon>Metazoa</taxon>
        <taxon>Ecdysozoa</taxon>
        <taxon>Arthropoda</taxon>
        <taxon>Chelicerata</taxon>
        <taxon>Arachnida</taxon>
        <taxon>Araneae</taxon>
        <taxon>Araneomorphae</taxon>
        <taxon>Entelegynae</taxon>
        <taxon>Araneoidea</taxon>
        <taxon>Araneidae</taxon>
        <taxon>Araneus</taxon>
    </lineage>
</organism>
<dbReference type="Proteomes" id="UP000499080">
    <property type="component" value="Unassembled WGS sequence"/>
</dbReference>
<protein>
    <submittedName>
        <fullName evidence="1">Uncharacterized protein</fullName>
    </submittedName>
</protein>
<evidence type="ECO:0000313" key="3">
    <source>
        <dbReference type="Proteomes" id="UP000499080"/>
    </source>
</evidence>
<dbReference type="AlphaFoldDB" id="A0A4Y2PF95"/>
<accession>A0A4Y2PF95</accession>
<evidence type="ECO:0000313" key="2">
    <source>
        <dbReference type="EMBL" id="GBN48710.1"/>
    </source>
</evidence>
<dbReference type="EMBL" id="BGPR01010917">
    <property type="protein sequence ID" value="GBN48710.1"/>
    <property type="molecule type" value="Genomic_DNA"/>
</dbReference>
<name>A0A4Y2PF95_ARAVE</name>
<sequence>MGKQAEWITNLIGIPPAPPVYANFHRDFTLTNGFGILCSKKVELNTGECPDLYLMKNDFKSRPFTNFSRHSNPTIPRRNLISMWKPIVIGMVWSQGKNKFVESPEGLTYMHILSCQPLRFKIE</sequence>
<evidence type="ECO:0000313" key="1">
    <source>
        <dbReference type="EMBL" id="GBN48686.1"/>
    </source>
</evidence>